<dbReference type="PROSITE" id="PS50157">
    <property type="entry name" value="ZINC_FINGER_C2H2_2"/>
    <property type="match status" value="4"/>
</dbReference>
<dbReference type="Pfam" id="PF00096">
    <property type="entry name" value="zf-C2H2"/>
    <property type="match status" value="3"/>
</dbReference>
<evidence type="ECO:0000256" key="2">
    <source>
        <dbReference type="ARBA" id="ARBA00022737"/>
    </source>
</evidence>
<dbReference type="InterPro" id="IPR050331">
    <property type="entry name" value="Zinc_finger"/>
</dbReference>
<dbReference type="Gene3D" id="3.30.160.60">
    <property type="entry name" value="Classic Zinc Finger"/>
    <property type="match status" value="5"/>
</dbReference>
<feature type="domain" description="C2H2-type" evidence="7">
    <location>
        <begin position="272"/>
        <end position="299"/>
    </location>
</feature>
<dbReference type="PANTHER" id="PTHR16515:SF58">
    <property type="entry name" value="ZINC FINGER PROTEIN 22"/>
    <property type="match status" value="1"/>
</dbReference>
<feature type="compositionally biased region" description="Basic and acidic residues" evidence="6">
    <location>
        <begin position="506"/>
        <end position="516"/>
    </location>
</feature>
<feature type="compositionally biased region" description="Low complexity" evidence="6">
    <location>
        <begin position="517"/>
        <end position="526"/>
    </location>
</feature>
<feature type="region of interest" description="Disordered" evidence="6">
    <location>
        <begin position="165"/>
        <end position="195"/>
    </location>
</feature>
<evidence type="ECO:0000256" key="1">
    <source>
        <dbReference type="ARBA" id="ARBA00022723"/>
    </source>
</evidence>
<dbReference type="PROSITE" id="PS00028">
    <property type="entry name" value="ZINC_FINGER_C2H2_1"/>
    <property type="match status" value="4"/>
</dbReference>
<feature type="domain" description="C2H2-type" evidence="7">
    <location>
        <begin position="300"/>
        <end position="327"/>
    </location>
</feature>
<dbReference type="Proteomes" id="UP001627154">
    <property type="component" value="Unassembled WGS sequence"/>
</dbReference>
<feature type="compositionally biased region" description="Low complexity" evidence="6">
    <location>
        <begin position="165"/>
        <end position="194"/>
    </location>
</feature>
<evidence type="ECO:0000256" key="6">
    <source>
        <dbReference type="SAM" id="MobiDB-lite"/>
    </source>
</evidence>
<gene>
    <name evidence="8" type="ORF">TKK_013612</name>
</gene>
<keyword evidence="1" id="KW-0479">Metal-binding</keyword>
<name>A0ABD2WF62_9HYME</name>
<dbReference type="FunFam" id="3.30.160.60:FF:000100">
    <property type="entry name" value="Zinc finger 45-like"/>
    <property type="match status" value="2"/>
</dbReference>
<dbReference type="FunFam" id="3.30.160.60:FF:002373">
    <property type="entry name" value="Protein krueppel"/>
    <property type="match status" value="1"/>
</dbReference>
<dbReference type="AlphaFoldDB" id="A0ABD2WF62"/>
<evidence type="ECO:0000256" key="5">
    <source>
        <dbReference type="PROSITE-ProRule" id="PRU00042"/>
    </source>
</evidence>
<dbReference type="InterPro" id="IPR013087">
    <property type="entry name" value="Znf_C2H2_type"/>
</dbReference>
<dbReference type="SUPFAM" id="SSF57667">
    <property type="entry name" value="beta-beta-alpha zinc fingers"/>
    <property type="match status" value="3"/>
</dbReference>
<evidence type="ECO:0000313" key="9">
    <source>
        <dbReference type="Proteomes" id="UP001627154"/>
    </source>
</evidence>
<proteinExistence type="predicted"/>
<reference evidence="8 9" key="1">
    <citation type="journal article" date="2024" name="bioRxiv">
        <title>A reference genome for Trichogramma kaykai: A tiny desert-dwelling parasitoid wasp with competing sex-ratio distorters.</title>
        <authorList>
            <person name="Culotta J."/>
            <person name="Lindsey A.R."/>
        </authorList>
    </citation>
    <scope>NUCLEOTIDE SEQUENCE [LARGE SCALE GENOMIC DNA]</scope>
    <source>
        <strain evidence="8 9">KSX58</strain>
    </source>
</reference>
<accession>A0ABD2WF62</accession>
<keyword evidence="3 5" id="KW-0863">Zinc-finger</keyword>
<feature type="domain" description="C2H2-type" evidence="7">
    <location>
        <begin position="244"/>
        <end position="271"/>
    </location>
</feature>
<dbReference type="GO" id="GO:0008270">
    <property type="term" value="F:zinc ion binding"/>
    <property type="evidence" value="ECO:0007669"/>
    <property type="project" value="UniProtKB-KW"/>
</dbReference>
<evidence type="ECO:0000259" key="7">
    <source>
        <dbReference type="PROSITE" id="PS50157"/>
    </source>
</evidence>
<evidence type="ECO:0000256" key="4">
    <source>
        <dbReference type="ARBA" id="ARBA00022833"/>
    </source>
</evidence>
<dbReference type="FunFam" id="3.30.160.60:FF:000912">
    <property type="entry name" value="Zinc finger protein 660"/>
    <property type="match status" value="1"/>
</dbReference>
<feature type="compositionally biased region" description="Basic and acidic residues" evidence="6">
    <location>
        <begin position="528"/>
        <end position="544"/>
    </location>
</feature>
<dbReference type="SMART" id="SM00355">
    <property type="entry name" value="ZnF_C2H2"/>
    <property type="match status" value="4"/>
</dbReference>
<comment type="caution">
    <text evidence="8">The sequence shown here is derived from an EMBL/GenBank/DDBJ whole genome shotgun (WGS) entry which is preliminary data.</text>
</comment>
<feature type="region of interest" description="Disordered" evidence="6">
    <location>
        <begin position="486"/>
        <end position="544"/>
    </location>
</feature>
<dbReference type="GO" id="GO:0045595">
    <property type="term" value="P:regulation of cell differentiation"/>
    <property type="evidence" value="ECO:0007669"/>
    <property type="project" value="UniProtKB-ARBA"/>
</dbReference>
<keyword evidence="4" id="KW-0862">Zinc</keyword>
<keyword evidence="9" id="KW-1185">Reference proteome</keyword>
<feature type="region of interest" description="Disordered" evidence="6">
    <location>
        <begin position="43"/>
        <end position="67"/>
    </location>
</feature>
<sequence length="544" mass="59730">MCARVTLRLYLHYVLDDFSRYTRFARKRTGPSPIAGESLCSSNLSSMSGVPQESLERGMPAPNSPPLKSELATTANLFNDPNLTSLANQMLSQHYFNQTLMSIPNLNAALGNPLLFQQYQRYHQAIAALTIPAAMPSPPVPMQQPTSPVSPALSSASASSALAIHNNNNNSNINNNDNSISNNNNNNSNINNNNEVVSSSCADKLRKAKPKKRAAKVAKVEVAAANGTEVAVAEIKAPGKDRNFTCQVCFRSFGYKHVLQNHERTHTGEKPFECLECHKRFTRDHHLKTHMRLHTGEKPYHCTHCDRQFVQVANLRRHLRVHTGERPYACELCKAKFSDSNQLKSHMLIHKDEKPFKCDHCETNFRRKHHLDVHKCKALASARAAPGSRVAAAVSPPLAAFSASSASSSGSSACSGRLSRVGSLSPCSLDLDDEAMLQEKPPLTQGHHQPPPTYLRPKQLASSMMQDVPFSTASVNLTSAAPVNLAFQTPMQTEPEDLSIRGTGRSSDETSIRPDSRASSSSPFSFVQRDEGVKMEDKIDLSAR</sequence>
<dbReference type="GO" id="GO:0048598">
    <property type="term" value="P:embryonic morphogenesis"/>
    <property type="evidence" value="ECO:0007669"/>
    <property type="project" value="UniProtKB-ARBA"/>
</dbReference>
<evidence type="ECO:0000313" key="8">
    <source>
        <dbReference type="EMBL" id="KAL3391690.1"/>
    </source>
</evidence>
<dbReference type="PANTHER" id="PTHR16515">
    <property type="entry name" value="PR DOMAIN ZINC FINGER PROTEIN"/>
    <property type="match status" value="1"/>
</dbReference>
<dbReference type="FunFam" id="3.30.160.60:FF:000624">
    <property type="entry name" value="zinc finger protein 697"/>
    <property type="match status" value="1"/>
</dbReference>
<evidence type="ECO:0000256" key="3">
    <source>
        <dbReference type="ARBA" id="ARBA00022771"/>
    </source>
</evidence>
<dbReference type="GO" id="GO:0000122">
    <property type="term" value="P:negative regulation of transcription by RNA polymerase II"/>
    <property type="evidence" value="ECO:0007669"/>
    <property type="project" value="UniProtKB-ARBA"/>
</dbReference>
<feature type="domain" description="C2H2-type" evidence="7">
    <location>
        <begin position="328"/>
        <end position="355"/>
    </location>
</feature>
<keyword evidence="2" id="KW-0677">Repeat</keyword>
<dbReference type="EMBL" id="JBJJXI010000108">
    <property type="protein sequence ID" value="KAL3391690.1"/>
    <property type="molecule type" value="Genomic_DNA"/>
</dbReference>
<protein>
    <recommendedName>
        <fullName evidence="7">C2H2-type domain-containing protein</fullName>
    </recommendedName>
</protein>
<dbReference type="InterPro" id="IPR036236">
    <property type="entry name" value="Znf_C2H2_sf"/>
</dbReference>
<organism evidence="8 9">
    <name type="scientific">Trichogramma kaykai</name>
    <dbReference type="NCBI Taxonomy" id="54128"/>
    <lineage>
        <taxon>Eukaryota</taxon>
        <taxon>Metazoa</taxon>
        <taxon>Ecdysozoa</taxon>
        <taxon>Arthropoda</taxon>
        <taxon>Hexapoda</taxon>
        <taxon>Insecta</taxon>
        <taxon>Pterygota</taxon>
        <taxon>Neoptera</taxon>
        <taxon>Endopterygota</taxon>
        <taxon>Hymenoptera</taxon>
        <taxon>Apocrita</taxon>
        <taxon>Proctotrupomorpha</taxon>
        <taxon>Chalcidoidea</taxon>
        <taxon>Trichogrammatidae</taxon>
        <taxon>Trichogramma</taxon>
    </lineage>
</organism>